<gene>
    <name evidence="2" type="ORF">C9I89_00145</name>
</gene>
<dbReference type="PANTHER" id="PTHR21432">
    <property type="entry name" value="ACETYL-COA HYDROLASE-RELATED"/>
    <property type="match status" value="1"/>
</dbReference>
<proteinExistence type="predicted"/>
<name>A0A2T3N3Y7_9GAMM</name>
<sequence length="753" mass="83620">MSVLELVETSTQSLSIQSTNPIEKSIGNIKPPAELIAHPDELVDSIIAHVGKNIVLGLPLAIGKPIAFVNALYQRAKSDPSISLSIETGISLEKPVGKNSLERQFLKPFVDREFANVPDLDYILDLRKGAVPDNIAINEFFFKAGSFLNSPQQQNYTSTNYTHAVRDLLDKGVNVVAQLVAKRTINGVTTYSLCSNSDLALDFAPVMDELQKNGTNVAMVAEVNTNMPFMQNHAEVADNVFDLVLDQNLQQDHKDYALFAAPHASISPEDHMIGFYASTLVKDGGTLQVGIGSLSSALTYSTLLRHRQNSLYKQLMKDLQVEQKFPICKTVGDTEAFEEGLYGCSELMVDGFMHLYNAGVLKREVFEDLTIQTLLNKKKITTQVTISTLLILQDHNAISTVLTRNDVDYLKRIGVFKPSVEFTDGLLHIGEQSFAGNLKNAEALQWITKYCLGETLTGGVVMHGAFFIGPKDFYDALNNMSDADHKKFCMTSVNYVNDLYDHFIGNQQLKQAQRKHARFINSAMMVTLNGSAISDALENGQVVSGVGGQYNFVAQSHQMPDSRSIMKLRSCAVRNGKLKSNILFNYGHTTIPRQLRDIVITEYGIADLRSKPDHVVYTELIKISDSRFQQELLDKAKAAGKVAKDYEIPAEFRNNTPESIAKLYKKYTQKEVFGPFPFGCSFTEQELQLGKALKSLKSKTASRKGKMQCLWQAVTAPKPSQTVAPLLKRMGLDNPKNLQEHITKRLLTAELSK</sequence>
<dbReference type="EMBL" id="PYMC01000001">
    <property type="protein sequence ID" value="PSW07181.1"/>
    <property type="molecule type" value="Genomic_DNA"/>
</dbReference>
<dbReference type="Proteomes" id="UP000240904">
    <property type="component" value="Unassembled WGS sequence"/>
</dbReference>
<feature type="domain" description="Acetyl-CoA hydrolase/transferase C-terminal" evidence="1">
    <location>
        <begin position="469"/>
        <end position="636"/>
    </location>
</feature>
<organism evidence="2 3">
    <name type="scientific">Photobacterium lipolyticum</name>
    <dbReference type="NCBI Taxonomy" id="266810"/>
    <lineage>
        <taxon>Bacteria</taxon>
        <taxon>Pseudomonadati</taxon>
        <taxon>Pseudomonadota</taxon>
        <taxon>Gammaproteobacteria</taxon>
        <taxon>Vibrionales</taxon>
        <taxon>Vibrionaceae</taxon>
        <taxon>Photobacterium</taxon>
    </lineage>
</organism>
<dbReference type="GO" id="GO:0006083">
    <property type="term" value="P:acetate metabolic process"/>
    <property type="evidence" value="ECO:0007669"/>
    <property type="project" value="InterPro"/>
</dbReference>
<accession>A0A2T3N3Y7</accession>
<comment type="caution">
    <text evidence="2">The sequence shown here is derived from an EMBL/GenBank/DDBJ whole genome shotgun (WGS) entry which is preliminary data.</text>
</comment>
<dbReference type="Pfam" id="PF13336">
    <property type="entry name" value="AcetylCoA_hyd_C"/>
    <property type="match status" value="1"/>
</dbReference>
<dbReference type="SUPFAM" id="SSF100950">
    <property type="entry name" value="NagB/RpiA/CoA transferase-like"/>
    <property type="match status" value="1"/>
</dbReference>
<evidence type="ECO:0000313" key="3">
    <source>
        <dbReference type="Proteomes" id="UP000240904"/>
    </source>
</evidence>
<dbReference type="AlphaFoldDB" id="A0A2T3N3Y7"/>
<dbReference type="PANTHER" id="PTHR21432:SF20">
    <property type="entry name" value="ACETYL-COA HYDROLASE"/>
    <property type="match status" value="1"/>
</dbReference>
<dbReference type="OrthoDB" id="9801795at2"/>
<dbReference type="InterPro" id="IPR038460">
    <property type="entry name" value="AcetylCoA_hyd_C_sf"/>
</dbReference>
<dbReference type="RefSeq" id="WP_107281334.1">
    <property type="nucleotide sequence ID" value="NZ_PYMC01000001.1"/>
</dbReference>
<dbReference type="GO" id="GO:0008775">
    <property type="term" value="F:acetate CoA-transferase activity"/>
    <property type="evidence" value="ECO:0007669"/>
    <property type="project" value="InterPro"/>
</dbReference>
<reference evidence="2 3" key="1">
    <citation type="submission" date="2018-03" db="EMBL/GenBank/DDBJ databases">
        <title>Whole genome sequencing of Histamine producing bacteria.</title>
        <authorList>
            <person name="Butler K."/>
        </authorList>
    </citation>
    <scope>NUCLEOTIDE SEQUENCE [LARGE SCALE GENOMIC DNA]</scope>
    <source>
        <strain evidence="2 3">DSM 16190</strain>
    </source>
</reference>
<dbReference type="GO" id="GO:0016787">
    <property type="term" value="F:hydrolase activity"/>
    <property type="evidence" value="ECO:0007669"/>
    <property type="project" value="UniProtKB-KW"/>
</dbReference>
<dbReference type="InterPro" id="IPR046433">
    <property type="entry name" value="ActCoA_hydro"/>
</dbReference>
<evidence type="ECO:0000313" key="2">
    <source>
        <dbReference type="EMBL" id="PSW07181.1"/>
    </source>
</evidence>
<dbReference type="InterPro" id="IPR026888">
    <property type="entry name" value="AcetylCoA_hyd_C"/>
</dbReference>
<evidence type="ECO:0000259" key="1">
    <source>
        <dbReference type="Pfam" id="PF13336"/>
    </source>
</evidence>
<dbReference type="Gene3D" id="3.40.1080.20">
    <property type="entry name" value="Acetyl-CoA hydrolase/transferase C-terminal domain"/>
    <property type="match status" value="1"/>
</dbReference>
<dbReference type="InterPro" id="IPR037171">
    <property type="entry name" value="NagB/RpiA_transferase-like"/>
</dbReference>
<keyword evidence="3" id="KW-1185">Reference proteome</keyword>
<protein>
    <submittedName>
        <fullName evidence="2">Acetyl-CoA hydrolase</fullName>
    </submittedName>
</protein>
<dbReference type="Gene3D" id="3.30.750.70">
    <property type="entry name" value="4-hydroxybutyrate coenzyme like domains"/>
    <property type="match status" value="1"/>
</dbReference>
<keyword evidence="2" id="KW-0378">Hydrolase</keyword>